<keyword evidence="6 9" id="KW-0472">Membrane</keyword>
<feature type="transmembrane region" description="Helical" evidence="9">
    <location>
        <begin position="901"/>
        <end position="923"/>
    </location>
</feature>
<dbReference type="OrthoDB" id="10040049at2759"/>
<feature type="transmembrane region" description="Helical" evidence="9">
    <location>
        <begin position="871"/>
        <end position="895"/>
    </location>
</feature>
<feature type="transmembrane region" description="Helical" evidence="9">
    <location>
        <begin position="826"/>
        <end position="850"/>
    </location>
</feature>
<evidence type="ECO:0000256" key="8">
    <source>
        <dbReference type="ARBA" id="ARBA00023180"/>
    </source>
</evidence>
<accession>A0A7J6BYG6</accession>
<dbReference type="SUPFAM" id="SSF48726">
    <property type="entry name" value="Immunoglobulin"/>
    <property type="match status" value="1"/>
</dbReference>
<dbReference type="InterPro" id="IPR000082">
    <property type="entry name" value="SEA_dom"/>
</dbReference>
<dbReference type="InterPro" id="IPR046338">
    <property type="entry name" value="GAIN_dom_sf"/>
</dbReference>
<dbReference type="InterPro" id="IPR013783">
    <property type="entry name" value="Ig-like_fold"/>
</dbReference>
<keyword evidence="5 9" id="KW-1133">Transmembrane helix</keyword>
<dbReference type="InterPro" id="IPR032471">
    <property type="entry name" value="AGRL2-4_GAIN_subdom_A"/>
</dbReference>
<keyword evidence="16" id="KW-1185">Reference proteome</keyword>
<evidence type="ECO:0000256" key="2">
    <source>
        <dbReference type="ARBA" id="ARBA00007343"/>
    </source>
</evidence>
<dbReference type="PANTHER" id="PTHR45813:SF4">
    <property type="entry name" value="ADHESION G PROTEIN-COUPLED RECEPTOR F5"/>
    <property type="match status" value="1"/>
</dbReference>
<dbReference type="GO" id="GO:0007189">
    <property type="term" value="P:adenylate cyclase-activating G protein-coupled receptor signaling pathway"/>
    <property type="evidence" value="ECO:0007669"/>
    <property type="project" value="TreeGrafter"/>
</dbReference>
<dbReference type="EMBL" id="JAAMOB010000020">
    <property type="protein sequence ID" value="KAF4100000.1"/>
    <property type="molecule type" value="Genomic_DNA"/>
</dbReference>
<evidence type="ECO:0000256" key="9">
    <source>
        <dbReference type="SAM" id="Phobius"/>
    </source>
</evidence>
<evidence type="ECO:0000256" key="5">
    <source>
        <dbReference type="ARBA" id="ARBA00022989"/>
    </source>
</evidence>
<feature type="chain" id="PRO_5029514936" description="Adhesion G protein-coupled receptor F5-like" evidence="10">
    <location>
        <begin position="31"/>
        <end position="994"/>
    </location>
</feature>
<dbReference type="Pfam" id="PF01825">
    <property type="entry name" value="GPS"/>
    <property type="match status" value="1"/>
</dbReference>
<keyword evidence="7" id="KW-1015">Disulfide bond</keyword>
<dbReference type="GO" id="GO:0016020">
    <property type="term" value="C:membrane"/>
    <property type="evidence" value="ECO:0007669"/>
    <property type="project" value="UniProtKB-SubCell"/>
</dbReference>
<dbReference type="AlphaFoldDB" id="A0A7J6BYG6"/>
<feature type="domain" description="GAIN-B" evidence="12">
    <location>
        <begin position="508"/>
        <end position="662"/>
    </location>
</feature>
<feature type="domain" description="G-protein coupled receptors family 2 profile 2" evidence="13">
    <location>
        <begin position="666"/>
        <end position="924"/>
    </location>
</feature>
<evidence type="ECO:0000256" key="3">
    <source>
        <dbReference type="ARBA" id="ARBA00022475"/>
    </source>
</evidence>
<comment type="caution">
    <text evidence="15">The sequence shown here is derived from an EMBL/GenBank/DDBJ whole genome shotgun (WGS) entry which is preliminary data.</text>
</comment>
<evidence type="ECO:0000256" key="7">
    <source>
        <dbReference type="ARBA" id="ARBA00023157"/>
    </source>
</evidence>
<keyword evidence="10" id="KW-0732">Signal</keyword>
<dbReference type="InterPro" id="IPR036179">
    <property type="entry name" value="Ig-like_dom_sf"/>
</dbReference>
<sequence>MAGPDTGQILNYCIGIIMAVLLTHECVVETLDSPETSIDLQFSNINVHLHHRRPRSTVLQMSMRIEDIFDTSLSDPNNEKFILYASKIDSAIEESYKSVPAYIKGSVRVTRFRPGSIIADFEFESTTSSPNSPAFVAANTQLISALKDKGIDVAQNPFAQSEQNTLSTAEKWYPEQNMVLKCERPESVAGEMRWTVNGQDPTLNKVKYIISDDRRTLTVNNVNERDKGRYMCIIDRTIPYIQWQDIVIEPLPNIIVGENERKFQCVPQTVSLKCCEEKNRVEWTQITSDDEVTSEDGCITLKHTIKNGNCGSKSFTCRLTNPVLQGFTYTSKSVTVNKVNEEFTCKDGTLGDGKEGDTLTGPCKKGKEGTIKYRCRSGEWESEESNCVLQVIKDLEKEVKVLDVQDIPVFVAELSNATEKNDKEITQSSVTVQTIVGILVKVADVSQNITINQPVMEDFLKTVDILVSTLAIDTWKKLNNDNRTDDTSTALLSAIEIISSRLTNSDFRIIETSIELNRNVTTSSSYSRISNLPNSTTEIQIPEIPVSTLITVIVFTSLDNVLPTRDTSTRCTYDISKSDVRINGDVVVVQVDNKIINTIFLTFDITDQSLGNPQCVFWNFSLNTWDSTGCEVKPSMYETGKITCECNHTTSFSILMSPFSIDHKALAYVTYIGVAISMASLIICLIIETIVWKVVRRNDTSYMQHVSIVNIAVSLLIANICFIIGAAIAEQEQPTSVGRCSPVVFFMHFFYLALFFWMLMSALLLFYRTVMVLSQMSRAKRMVIAFIVGYGAPLLIAVITVASTAGNQNYVSKRNACWLNWFESKALLAFVIPALTIVAITLVVLIVVLYKMLRRGVGAATQPDEKHALVVIARCVAILTPIFGLTWGFGIGTMVSEELGIHVVFALLNSLQGFFILVFGTLLDSKIRDALAGRLSLRNLTSSNRTRSTNAGPSSSSGQDLFLRRRNEYNLSTASIFTTASSNCSYSSDTFMNA</sequence>
<feature type="signal peptide" evidence="10">
    <location>
        <begin position="1"/>
        <end position="30"/>
    </location>
</feature>
<feature type="domain" description="SEA" evidence="11">
    <location>
        <begin position="55"/>
        <end position="172"/>
    </location>
</feature>
<keyword evidence="4 9" id="KW-0812">Transmembrane</keyword>
<evidence type="ECO:0000259" key="11">
    <source>
        <dbReference type="PROSITE" id="PS50024"/>
    </source>
</evidence>
<dbReference type="PANTHER" id="PTHR45813">
    <property type="entry name" value="IG-LIKE DOMAIN-CONTAINING PROTEIN"/>
    <property type="match status" value="1"/>
</dbReference>
<reference evidence="15 16" key="1">
    <citation type="submission" date="2020-04" db="EMBL/GenBank/DDBJ databases">
        <title>Chromosome-level genome assembly of a cyprinid fish Onychostoma macrolepis by integration of Nanopore Sequencing, Bionano and Hi-C technology.</title>
        <authorList>
            <person name="Wang D."/>
        </authorList>
    </citation>
    <scope>NUCLEOTIDE SEQUENCE [LARGE SCALE GENOMIC DNA]</scope>
    <source>
        <strain evidence="15">SWU-2019</strain>
        <tissue evidence="15">Muscle</tissue>
    </source>
</reference>
<evidence type="ECO:0000259" key="13">
    <source>
        <dbReference type="PROSITE" id="PS50261"/>
    </source>
</evidence>
<dbReference type="Gene3D" id="1.20.1070.10">
    <property type="entry name" value="Rhodopsin 7-helix transmembrane proteins"/>
    <property type="match status" value="1"/>
</dbReference>
<dbReference type="InterPro" id="IPR057244">
    <property type="entry name" value="GAIN_B"/>
</dbReference>
<organism evidence="15 16">
    <name type="scientific">Onychostoma macrolepis</name>
    <dbReference type="NCBI Taxonomy" id="369639"/>
    <lineage>
        <taxon>Eukaryota</taxon>
        <taxon>Metazoa</taxon>
        <taxon>Chordata</taxon>
        <taxon>Craniata</taxon>
        <taxon>Vertebrata</taxon>
        <taxon>Euteleostomi</taxon>
        <taxon>Actinopterygii</taxon>
        <taxon>Neopterygii</taxon>
        <taxon>Teleostei</taxon>
        <taxon>Ostariophysi</taxon>
        <taxon>Cypriniformes</taxon>
        <taxon>Cyprinidae</taxon>
        <taxon>Acrossocheilinae</taxon>
        <taxon>Onychostoma</taxon>
    </lineage>
</organism>
<dbReference type="Proteomes" id="UP000579812">
    <property type="component" value="Unassembled WGS sequence"/>
</dbReference>
<gene>
    <name evidence="15" type="ORF">G5714_020126</name>
</gene>
<dbReference type="FunFam" id="1.20.1070.10:FF:000058">
    <property type="entry name" value="Adhesion G protein-coupled receptor F5"/>
    <property type="match status" value="1"/>
</dbReference>
<dbReference type="PRINTS" id="PR00249">
    <property type="entry name" value="GPCRSECRETIN"/>
</dbReference>
<dbReference type="InterPro" id="IPR017981">
    <property type="entry name" value="GPCR_2-like_7TM"/>
</dbReference>
<dbReference type="Gene3D" id="2.60.40.10">
    <property type="entry name" value="Immunoglobulins"/>
    <property type="match status" value="1"/>
</dbReference>
<dbReference type="InterPro" id="IPR007110">
    <property type="entry name" value="Ig-like_dom"/>
</dbReference>
<dbReference type="InterPro" id="IPR000203">
    <property type="entry name" value="GPS"/>
</dbReference>
<feature type="transmembrane region" description="Helical" evidence="9">
    <location>
        <begin position="782"/>
        <end position="806"/>
    </location>
</feature>
<evidence type="ECO:0000259" key="12">
    <source>
        <dbReference type="PROSITE" id="PS50221"/>
    </source>
</evidence>
<dbReference type="PROSITE" id="PS50024">
    <property type="entry name" value="SEA"/>
    <property type="match status" value="1"/>
</dbReference>
<dbReference type="PROSITE" id="PS50261">
    <property type="entry name" value="G_PROTEIN_RECEP_F2_4"/>
    <property type="match status" value="1"/>
</dbReference>
<dbReference type="GO" id="GO:0004930">
    <property type="term" value="F:G protein-coupled receptor activity"/>
    <property type="evidence" value="ECO:0007669"/>
    <property type="project" value="InterPro"/>
</dbReference>
<feature type="transmembrane region" description="Helical" evidence="9">
    <location>
        <begin position="708"/>
        <end position="729"/>
    </location>
</feature>
<proteinExistence type="inferred from homology"/>
<evidence type="ECO:0000256" key="10">
    <source>
        <dbReference type="SAM" id="SignalP"/>
    </source>
</evidence>
<dbReference type="Pfam" id="PF16489">
    <property type="entry name" value="GAIN"/>
    <property type="match status" value="1"/>
</dbReference>
<evidence type="ECO:0000256" key="4">
    <source>
        <dbReference type="ARBA" id="ARBA00022692"/>
    </source>
</evidence>
<dbReference type="PROSITE" id="PS50221">
    <property type="entry name" value="GAIN_B"/>
    <property type="match status" value="1"/>
</dbReference>
<dbReference type="InterPro" id="IPR000832">
    <property type="entry name" value="GPCR_2_secretin-like"/>
</dbReference>
<feature type="domain" description="Ig-like" evidence="14">
    <location>
        <begin position="157"/>
        <end position="234"/>
    </location>
</feature>
<dbReference type="InterPro" id="IPR051587">
    <property type="entry name" value="Adhesion_GPCR"/>
</dbReference>
<evidence type="ECO:0000313" key="16">
    <source>
        <dbReference type="Proteomes" id="UP000579812"/>
    </source>
</evidence>
<comment type="subcellular location">
    <subcellularLocation>
        <location evidence="1">Cell membrane</location>
        <topology evidence="1">Multi-pass membrane protein</topology>
    </subcellularLocation>
</comment>
<dbReference type="GO" id="GO:0007166">
    <property type="term" value="P:cell surface receptor signaling pathway"/>
    <property type="evidence" value="ECO:0007669"/>
    <property type="project" value="InterPro"/>
</dbReference>
<name>A0A7J6BYG6_9TELE</name>
<dbReference type="CDD" id="cd15932">
    <property type="entry name" value="7tmB2_GPR116-like_Adhesion_VI"/>
    <property type="match status" value="1"/>
</dbReference>
<keyword evidence="8" id="KW-0325">Glycoprotein</keyword>
<dbReference type="PROSITE" id="PS50835">
    <property type="entry name" value="IG_LIKE"/>
    <property type="match status" value="1"/>
</dbReference>
<evidence type="ECO:0000256" key="1">
    <source>
        <dbReference type="ARBA" id="ARBA00004651"/>
    </source>
</evidence>
<keyword evidence="3" id="KW-1003">Cell membrane</keyword>
<dbReference type="SMART" id="SM00303">
    <property type="entry name" value="GPS"/>
    <property type="match status" value="1"/>
</dbReference>
<evidence type="ECO:0008006" key="17">
    <source>
        <dbReference type="Google" id="ProtNLM"/>
    </source>
</evidence>
<comment type="similarity">
    <text evidence="2">Belongs to the G-protein coupled receptor 2 family. Adhesion G-protein coupled receptor (ADGR) subfamily.</text>
</comment>
<dbReference type="Pfam" id="PF00002">
    <property type="entry name" value="7tm_2"/>
    <property type="match status" value="1"/>
</dbReference>
<evidence type="ECO:0000256" key="6">
    <source>
        <dbReference type="ARBA" id="ARBA00023136"/>
    </source>
</evidence>
<evidence type="ECO:0000313" key="15">
    <source>
        <dbReference type="EMBL" id="KAF4100000.1"/>
    </source>
</evidence>
<feature type="transmembrane region" description="Helical" evidence="9">
    <location>
        <begin position="749"/>
        <end position="770"/>
    </location>
</feature>
<evidence type="ECO:0000259" key="14">
    <source>
        <dbReference type="PROSITE" id="PS50835"/>
    </source>
</evidence>
<protein>
    <recommendedName>
        <fullName evidence="17">Adhesion G protein-coupled receptor F5-like</fullName>
    </recommendedName>
</protein>
<dbReference type="Gene3D" id="2.60.220.50">
    <property type="match status" value="1"/>
</dbReference>
<feature type="transmembrane region" description="Helical" evidence="9">
    <location>
        <begin position="665"/>
        <end position="687"/>
    </location>
</feature>